<dbReference type="InterPro" id="IPR000073">
    <property type="entry name" value="AB_hydrolase_1"/>
</dbReference>
<evidence type="ECO:0000259" key="1">
    <source>
        <dbReference type="Pfam" id="PF12697"/>
    </source>
</evidence>
<dbReference type="SUPFAM" id="SSF53474">
    <property type="entry name" value="alpha/beta-Hydrolases"/>
    <property type="match status" value="1"/>
</dbReference>
<dbReference type="EMBL" id="JARGEQ010000126">
    <property type="protein sequence ID" value="MDF1587302.1"/>
    <property type="molecule type" value="Genomic_DNA"/>
</dbReference>
<dbReference type="AlphaFoldDB" id="A0AAP4D680"/>
<dbReference type="PANTHER" id="PTHR43194:SF2">
    <property type="entry name" value="PEROXISOMAL MEMBRANE PROTEIN LPX1"/>
    <property type="match status" value="1"/>
</dbReference>
<dbReference type="InterPro" id="IPR029058">
    <property type="entry name" value="AB_hydrolase_fold"/>
</dbReference>
<protein>
    <submittedName>
        <fullName evidence="2">Alpha/beta hydrolase</fullName>
    </submittedName>
</protein>
<evidence type="ECO:0000313" key="3">
    <source>
        <dbReference type="Proteomes" id="UP001301140"/>
    </source>
</evidence>
<organism evidence="2 3">
    <name type="scientific">Marinimicrococcus flavescens</name>
    <dbReference type="NCBI Taxonomy" id="3031815"/>
    <lineage>
        <taxon>Bacteria</taxon>
        <taxon>Pseudomonadati</taxon>
        <taxon>Pseudomonadota</taxon>
        <taxon>Alphaproteobacteria</taxon>
        <taxon>Geminicoccales</taxon>
        <taxon>Geminicoccaceae</taxon>
        <taxon>Marinimicrococcus</taxon>
    </lineage>
</organism>
<dbReference type="Pfam" id="PF12697">
    <property type="entry name" value="Abhydrolase_6"/>
    <property type="match status" value="1"/>
</dbReference>
<dbReference type="Gene3D" id="3.40.50.1820">
    <property type="entry name" value="alpha/beta hydrolase"/>
    <property type="match status" value="1"/>
</dbReference>
<dbReference type="Proteomes" id="UP001301140">
    <property type="component" value="Unassembled WGS sequence"/>
</dbReference>
<reference evidence="2 3" key="1">
    <citation type="submission" date="2023-03" db="EMBL/GenBank/DDBJ databases">
        <title>YIM 152171 draft genome.</title>
        <authorList>
            <person name="Yang Z."/>
        </authorList>
    </citation>
    <scope>NUCLEOTIDE SEQUENCE [LARGE SCALE GENOMIC DNA]</scope>
    <source>
        <strain evidence="2 3">YIM 152171</strain>
    </source>
</reference>
<proteinExistence type="predicted"/>
<name>A0AAP4D680_9PROT</name>
<evidence type="ECO:0000313" key="2">
    <source>
        <dbReference type="EMBL" id="MDF1587302.1"/>
    </source>
</evidence>
<dbReference type="InterPro" id="IPR050228">
    <property type="entry name" value="Carboxylesterase_BioH"/>
</dbReference>
<accession>A0AAP4D680</accession>
<dbReference type="PANTHER" id="PTHR43194">
    <property type="entry name" value="HYDROLASE ALPHA/BETA FOLD FAMILY"/>
    <property type="match status" value="1"/>
</dbReference>
<dbReference type="RefSeq" id="WP_327789719.1">
    <property type="nucleotide sequence ID" value="NZ_JARGEQ010000126.1"/>
</dbReference>
<sequence length="289" mass="30302">MAHPATGTVTIAGAALRTRHAGRGEPVLLTHGVPGDLESLAPVADLLAGSCHAVTVSLRHAGPGPHGTRGFGTAEQREDMRDLIRALGLGPVHLVAWSYSAHAAMALTAGHPELVRSLMVFEPGFATEDQGELEAVQQDMGAAFGPVFAALAEGTAEDALRRSIDAAAGEEGWFERQPARIRAVHRRNAHMLPLLLTQSAPLPLDRQTLASIGRPVTVAWGTCTRRCYRIVSKAAARTIPAARAVSVERANHLLPEADPGAFAGEVAAHLRWAGGPADRPQPATSSSSP</sequence>
<keyword evidence="2" id="KW-0378">Hydrolase</keyword>
<keyword evidence="3" id="KW-1185">Reference proteome</keyword>
<gene>
    <name evidence="2" type="ORF">PZ740_13025</name>
</gene>
<feature type="domain" description="AB hydrolase-1" evidence="1">
    <location>
        <begin position="27"/>
        <end position="263"/>
    </location>
</feature>
<dbReference type="GO" id="GO:0016787">
    <property type="term" value="F:hydrolase activity"/>
    <property type="evidence" value="ECO:0007669"/>
    <property type="project" value="UniProtKB-KW"/>
</dbReference>
<comment type="caution">
    <text evidence="2">The sequence shown here is derived from an EMBL/GenBank/DDBJ whole genome shotgun (WGS) entry which is preliminary data.</text>
</comment>